<dbReference type="InParanoid" id="A0A067MST6"/>
<dbReference type="Proteomes" id="UP000027195">
    <property type="component" value="Unassembled WGS sequence"/>
</dbReference>
<name>A0A067MST6_BOTB1</name>
<feature type="compositionally biased region" description="Low complexity" evidence="1">
    <location>
        <begin position="251"/>
        <end position="261"/>
    </location>
</feature>
<feature type="compositionally biased region" description="Polar residues" evidence="1">
    <location>
        <begin position="435"/>
        <end position="449"/>
    </location>
</feature>
<feature type="compositionally biased region" description="Polar residues" evidence="1">
    <location>
        <begin position="28"/>
        <end position="38"/>
    </location>
</feature>
<protein>
    <submittedName>
        <fullName evidence="2">Uncharacterized protein</fullName>
    </submittedName>
</protein>
<feature type="compositionally biased region" description="Pro residues" evidence="1">
    <location>
        <begin position="61"/>
        <end position="73"/>
    </location>
</feature>
<evidence type="ECO:0000256" key="1">
    <source>
        <dbReference type="SAM" id="MobiDB-lite"/>
    </source>
</evidence>
<dbReference type="AlphaFoldDB" id="A0A067MST6"/>
<evidence type="ECO:0000313" key="3">
    <source>
        <dbReference type="Proteomes" id="UP000027195"/>
    </source>
</evidence>
<dbReference type="HOGENOM" id="CLU_609692_0_0_1"/>
<feature type="compositionally biased region" description="Polar residues" evidence="1">
    <location>
        <begin position="1"/>
        <end position="21"/>
    </location>
</feature>
<feature type="region of interest" description="Disordered" evidence="1">
    <location>
        <begin position="144"/>
        <end position="180"/>
    </location>
</feature>
<feature type="region of interest" description="Disordered" evidence="1">
    <location>
        <begin position="1"/>
        <end position="73"/>
    </location>
</feature>
<reference evidence="3" key="1">
    <citation type="journal article" date="2014" name="Proc. Natl. Acad. Sci. U.S.A.">
        <title>Extensive sampling of basidiomycete genomes demonstrates inadequacy of the white-rot/brown-rot paradigm for wood decay fungi.</title>
        <authorList>
            <person name="Riley R."/>
            <person name="Salamov A.A."/>
            <person name="Brown D.W."/>
            <person name="Nagy L.G."/>
            <person name="Floudas D."/>
            <person name="Held B.W."/>
            <person name="Levasseur A."/>
            <person name="Lombard V."/>
            <person name="Morin E."/>
            <person name="Otillar R."/>
            <person name="Lindquist E.A."/>
            <person name="Sun H."/>
            <person name="LaButti K.M."/>
            <person name="Schmutz J."/>
            <person name="Jabbour D."/>
            <person name="Luo H."/>
            <person name="Baker S.E."/>
            <person name="Pisabarro A.G."/>
            <person name="Walton J.D."/>
            <person name="Blanchette R.A."/>
            <person name="Henrissat B."/>
            <person name="Martin F."/>
            <person name="Cullen D."/>
            <person name="Hibbett D.S."/>
            <person name="Grigoriev I.V."/>
        </authorList>
    </citation>
    <scope>NUCLEOTIDE SEQUENCE [LARGE SCALE GENOMIC DNA]</scope>
    <source>
        <strain evidence="3">FD-172 SS1</strain>
    </source>
</reference>
<keyword evidence="3" id="KW-1185">Reference proteome</keyword>
<gene>
    <name evidence="2" type="ORF">BOTBODRAFT_170800</name>
</gene>
<accession>A0A067MST6</accession>
<organism evidence="2 3">
    <name type="scientific">Botryobasidium botryosum (strain FD-172 SS1)</name>
    <dbReference type="NCBI Taxonomy" id="930990"/>
    <lineage>
        <taxon>Eukaryota</taxon>
        <taxon>Fungi</taxon>
        <taxon>Dikarya</taxon>
        <taxon>Basidiomycota</taxon>
        <taxon>Agaricomycotina</taxon>
        <taxon>Agaricomycetes</taxon>
        <taxon>Cantharellales</taxon>
        <taxon>Botryobasidiaceae</taxon>
        <taxon>Botryobasidium</taxon>
    </lineage>
</organism>
<sequence length="449" mass="47626">MSYNLPNNPYQSGTSARQTYSGGAPLSRPSSRAGSRSHSPAPGAHSQESVVPDSQDDTVRLPPPAPTSAPPQLDPVLLKAVKAIQKFPSNFNKSPFAELYRGSALRTLAGCLATLVPSNDELFSAIRNIDRFVDIFDDLESRAAAPGGNAEMTTDDEDEEPSGLRMFDSIPSADKLKGPTNPLPARLSLIERTLADIQASLAKLATKPAAPTPAVPLGSPSKPKTKGPAPKGQAGGKKDQPPQKPAPAPPAATTTTTTTPTVEVTTQIAPKDTYASKAATKRKFNRTPESPRKCDMLDLLILGKKFRCLMLESLKMVQFWAEFNPSPKEPSAYRRKVKDPQPFGEVLFSPSTPFLNDQDPAPASGQGAINTLNVFLASRTPQCSVKGLKWTPRGNVLLTPQSPDQWDILAINGAVALAGVGSARGPTPVPVVSLESGSRGLTSPTGDER</sequence>
<dbReference type="STRING" id="930990.A0A067MST6"/>
<proteinExistence type="predicted"/>
<dbReference type="EMBL" id="KL198020">
    <property type="protein sequence ID" value="KDQ18793.1"/>
    <property type="molecule type" value="Genomic_DNA"/>
</dbReference>
<feature type="region of interest" description="Disordered" evidence="1">
    <location>
        <begin position="425"/>
        <end position="449"/>
    </location>
</feature>
<evidence type="ECO:0000313" key="2">
    <source>
        <dbReference type="EMBL" id="KDQ18793.1"/>
    </source>
</evidence>
<feature type="region of interest" description="Disordered" evidence="1">
    <location>
        <begin position="206"/>
        <end position="290"/>
    </location>
</feature>